<dbReference type="Proteomes" id="UP000765509">
    <property type="component" value="Unassembled WGS sequence"/>
</dbReference>
<feature type="region of interest" description="Disordered" evidence="1">
    <location>
        <begin position="280"/>
        <end position="310"/>
    </location>
</feature>
<feature type="compositionally biased region" description="Polar residues" evidence="1">
    <location>
        <begin position="290"/>
        <end position="304"/>
    </location>
</feature>
<feature type="compositionally biased region" description="Polar residues" evidence="1">
    <location>
        <begin position="589"/>
        <end position="605"/>
    </location>
</feature>
<protein>
    <submittedName>
        <fullName evidence="2">Uncharacterized protein</fullName>
    </submittedName>
</protein>
<feature type="region of interest" description="Disordered" evidence="1">
    <location>
        <begin position="575"/>
        <end position="606"/>
    </location>
</feature>
<proteinExistence type="predicted"/>
<accession>A0A9Q3HI30</accession>
<feature type="region of interest" description="Disordered" evidence="1">
    <location>
        <begin position="130"/>
        <end position="192"/>
    </location>
</feature>
<dbReference type="EMBL" id="AVOT02018964">
    <property type="protein sequence ID" value="MBW0506243.1"/>
    <property type="molecule type" value="Genomic_DNA"/>
</dbReference>
<feature type="compositionally biased region" description="Low complexity" evidence="1">
    <location>
        <begin position="501"/>
        <end position="510"/>
    </location>
</feature>
<feature type="region of interest" description="Disordered" evidence="1">
    <location>
        <begin position="777"/>
        <end position="817"/>
    </location>
</feature>
<keyword evidence="3" id="KW-1185">Reference proteome</keyword>
<reference evidence="2" key="1">
    <citation type="submission" date="2021-03" db="EMBL/GenBank/DDBJ databases">
        <title>Draft genome sequence of rust myrtle Austropuccinia psidii MF-1, a brazilian biotype.</title>
        <authorList>
            <person name="Quecine M.C."/>
            <person name="Pachon D.M.R."/>
            <person name="Bonatelli M.L."/>
            <person name="Correr F.H."/>
            <person name="Franceschini L.M."/>
            <person name="Leite T.F."/>
            <person name="Margarido G.R.A."/>
            <person name="Almeida C.A."/>
            <person name="Ferrarezi J.A."/>
            <person name="Labate C.A."/>
        </authorList>
    </citation>
    <scope>NUCLEOTIDE SEQUENCE</scope>
    <source>
        <strain evidence="2">MF-1</strain>
    </source>
</reference>
<feature type="compositionally biased region" description="Polar residues" evidence="1">
    <location>
        <begin position="136"/>
        <end position="147"/>
    </location>
</feature>
<comment type="caution">
    <text evidence="2">The sequence shown here is derived from an EMBL/GenBank/DDBJ whole genome shotgun (WGS) entry which is preliminary data.</text>
</comment>
<feature type="compositionally biased region" description="Basic and acidic residues" evidence="1">
    <location>
        <begin position="535"/>
        <end position="554"/>
    </location>
</feature>
<feature type="compositionally biased region" description="Basic and acidic residues" evidence="1">
    <location>
        <begin position="164"/>
        <end position="180"/>
    </location>
</feature>
<feature type="region of interest" description="Disordered" evidence="1">
    <location>
        <begin position="501"/>
        <end position="554"/>
    </location>
</feature>
<gene>
    <name evidence="2" type="ORF">O181_045958</name>
</gene>
<feature type="compositionally biased region" description="Polar residues" evidence="1">
    <location>
        <begin position="886"/>
        <end position="896"/>
    </location>
</feature>
<feature type="compositionally biased region" description="Polar residues" evidence="1">
    <location>
        <begin position="376"/>
        <end position="385"/>
    </location>
</feature>
<name>A0A9Q3HI30_9BASI</name>
<feature type="compositionally biased region" description="Basic and acidic residues" evidence="1">
    <location>
        <begin position="860"/>
        <end position="885"/>
    </location>
</feature>
<feature type="region of interest" description="Disordered" evidence="1">
    <location>
        <begin position="363"/>
        <end position="385"/>
    </location>
</feature>
<feature type="region of interest" description="Disordered" evidence="1">
    <location>
        <begin position="839"/>
        <end position="902"/>
    </location>
</feature>
<organism evidence="2 3">
    <name type="scientific">Austropuccinia psidii MF-1</name>
    <dbReference type="NCBI Taxonomy" id="1389203"/>
    <lineage>
        <taxon>Eukaryota</taxon>
        <taxon>Fungi</taxon>
        <taxon>Dikarya</taxon>
        <taxon>Basidiomycota</taxon>
        <taxon>Pucciniomycotina</taxon>
        <taxon>Pucciniomycetes</taxon>
        <taxon>Pucciniales</taxon>
        <taxon>Sphaerophragmiaceae</taxon>
        <taxon>Austropuccinia</taxon>
    </lineage>
</organism>
<evidence type="ECO:0000313" key="2">
    <source>
        <dbReference type="EMBL" id="MBW0506243.1"/>
    </source>
</evidence>
<evidence type="ECO:0000256" key="1">
    <source>
        <dbReference type="SAM" id="MobiDB-lite"/>
    </source>
</evidence>
<dbReference type="OrthoDB" id="2507552at2759"/>
<sequence length="1634" mass="180564">MDMLSVANTSNKAAPKAVGLNVEESQEMKSTKVKRKRDCDTTAPSVILKSALRLPESKLIICLLKQILTKHGVKYRARDRRDVLLRYFHRLSSAHRIDPNKKVKVTAGSSDTLTDIDHHSIDIVFEKLPKGPQLSKPMSTAAPPQTTSQESLPNSSPPPSRKSLLSEKAKPKPLDSDWRELLPPTRKQSNAGLDLRGEYCNYPSGYSLYDSCIVKLSTNFIELSASHYTLQEIAQILQHHGVNYHPQSSRVVLHKLYKNLLSRLKRLKVGAIAKLSKSETEDQVVHSTEPENINQPQPSSNTLITPDYLATPPPVRPSSCRYQHDSNVNKSAIKEDDAEISLLTQSTESHFHSPLSVSLQEATTQKASVEGKDDQPTSWTGNNSLNFETGNKYSLNELLAGPIKHSSCEEHSCIRESAISTSQVIKSITATSETQIPLAFEPLEAPGCCLVSGTEKGVDLDESQLKTPLQCSKSNVMMTLNDSMLPISSNLPILLPDISSSSPVTPKSASNHYHQAAKSTDKDSSNLEQNPVRSSPEETQYHEDSTVSRSKGEEQVGYMKEIDLLSELLKIPSKSSSPELAITKPEPHQPTSSTSKAASGTQPQVTMHVDASASTPETLGFKLAQASTPEVAESQDFDIFDIENVISLPNPCKTSPQSGDKDAIILDNPAPLTCPAAGSRSDEDNPQVPIRRLRKSRMILADDSDLGSVIGEMKQPSPSHQVKRTIDELGIFKEPRLSYSPAGKLTSKQIKKILMDHEVSLPNQCTRKTLVDKYNNMISSSRPRLRRKIKLPPPPSQCRRQVKHRPSPNTSKGPSKLRQKLMDQDNLFSALNKPFSPKEEYNFPRVSVSPDPKSASTLDPKAESQTKVDIGKRDESASKQKKDHFLSSNLNSTSIKPSHVGPPCDGGIPVEPMHNLHDVLSEPPIKAATPPEALILHQPESLMGNMSSKTNIERTSDTSLVLVLPVTTEILEVEEAVIPTVHSRHSSKELNGAKMPNNNPPWDSSENVELPVISVPPSQIFPSSDDFSNQEDQSNLLMTPINLQPHSANKVAGEKTTSDLLGLPPASDLTIKKIKEILTAKGIPFKRRAPRQVLVDHYNHLLSLRGVDCSKEPSVSTHLAEQPLPTHIESTNSLELSSNSFDAETLFLNFSKEQLLKYLAPYHLNRPSLSKADLVLLCQACQKKGKQPFLSSESPQPPPVDQTCGLIPSPSSLANQLADTFMDVTRQISVNDIGTLSAPLDREAQSPTHINNDPVSGLQHHPQIADLILSLSTLPQLQQETILAINRVLSSIELTSQKMGLKVDDVLHHLQSMIQAIKTPECSIPTFQLSAAKSQTSIPRAGPLHDVIRTFCTTLLGLKKGEALPSPATEKEKQKWHENIDEDDEMIQFEDTDFDFGNDSSSLHPNGLDHPDATPETLRIIRRSMKQNGVQSFHPNFAEPVSSPDNRFLWGLALEILIQLIDLQEYPTISLEMYDRETIFKALKTHVADTLMRRYRQENKWKKEQRLSAGKRLRQKARANKLRQGRVAALLAEPGLCNLAAIVDECCSEDVTDSEAPGKDPESESSSGEIEIAEVAGATPKMSKQHLRKKKVFVAQHYIWRSPLLNQIMLLIDDWHRKKKESSSRRSPGPKPTT</sequence>
<evidence type="ECO:0000313" key="3">
    <source>
        <dbReference type="Proteomes" id="UP000765509"/>
    </source>
</evidence>